<feature type="domain" description="DUF7595" evidence="1">
    <location>
        <begin position="81"/>
        <end position="419"/>
    </location>
</feature>
<evidence type="ECO:0000259" key="1">
    <source>
        <dbReference type="Pfam" id="PF24523"/>
    </source>
</evidence>
<dbReference type="Proteomes" id="UP000324897">
    <property type="component" value="Chromosome 5"/>
</dbReference>
<sequence length="419" mass="45680">MPSEEDLPVSPRNATTIEPLPPPIPFHPLLDILARLDVATIVRYAATSKPARRVVLGQDFRRRLALRAEASGGLYPALLAGVSYRFKEGAKTTGGAHVAQRSQQPFDAGLLESFDPVASHDGLVVVLRRPSDATDRSHGVISRAGELRVCNSLTGETSVLPPADVKYKYPHALLAVGRRSFQLLAADAKLQTQTFSSTDGGWGPVVKASYTSRVPYRYPYHVPEYASRAVVLGSTVHWMCLLRWNSHDPCIVAMDVGSAQATRVEMPPECLHRMRCTQSCRDGLMLVASPDGRLRPSENRVISLWTLSPVEGASSSESSFAAAAARWTRHVVIRRETIAGGPEPGPWYAMQLMGYGERSGTLILQMEGVGVVQLNLASKEVTVISREPLFMKAGVDNEPFGMCLHEIDLSALLQAMTPF</sequence>
<proteinExistence type="predicted"/>
<dbReference type="EMBL" id="RWGY01000004">
    <property type="protein sequence ID" value="TVU44775.1"/>
    <property type="molecule type" value="Genomic_DNA"/>
</dbReference>
<dbReference type="Gramene" id="TVU44775">
    <property type="protein sequence ID" value="TVU44775"/>
    <property type="gene ID" value="EJB05_04231"/>
</dbReference>
<comment type="caution">
    <text evidence="2">The sequence shown here is derived from an EMBL/GenBank/DDBJ whole genome shotgun (WGS) entry which is preliminary data.</text>
</comment>
<gene>
    <name evidence="2" type="ORF">EJB05_04231</name>
</gene>
<dbReference type="AlphaFoldDB" id="A0A5J9WA55"/>
<dbReference type="PANTHER" id="PTHR35828">
    <property type="entry name" value="OS08G0203800 PROTEIN-RELATED"/>
    <property type="match status" value="1"/>
</dbReference>
<dbReference type="PANTHER" id="PTHR35828:SF3">
    <property type="entry name" value="OS03G0775900 PROTEIN"/>
    <property type="match status" value="1"/>
</dbReference>
<name>A0A5J9WA55_9POAL</name>
<evidence type="ECO:0000313" key="2">
    <source>
        <dbReference type="EMBL" id="TVU44775.1"/>
    </source>
</evidence>
<evidence type="ECO:0000313" key="3">
    <source>
        <dbReference type="Proteomes" id="UP000324897"/>
    </source>
</evidence>
<keyword evidence="3" id="KW-1185">Reference proteome</keyword>
<dbReference type="InterPro" id="IPR056016">
    <property type="entry name" value="DUF7595"/>
</dbReference>
<dbReference type="OrthoDB" id="692426at2759"/>
<dbReference type="Pfam" id="PF24523">
    <property type="entry name" value="DUF7595"/>
    <property type="match status" value="1"/>
</dbReference>
<protein>
    <recommendedName>
        <fullName evidence="1">DUF7595 domain-containing protein</fullName>
    </recommendedName>
</protein>
<reference evidence="2 3" key="1">
    <citation type="journal article" date="2019" name="Sci. Rep.">
        <title>A high-quality genome of Eragrostis curvula grass provides insights into Poaceae evolution and supports new strategies to enhance forage quality.</title>
        <authorList>
            <person name="Carballo J."/>
            <person name="Santos B.A.C.M."/>
            <person name="Zappacosta D."/>
            <person name="Garbus I."/>
            <person name="Selva J.P."/>
            <person name="Gallo C.A."/>
            <person name="Diaz A."/>
            <person name="Albertini E."/>
            <person name="Caccamo M."/>
            <person name="Echenique V."/>
        </authorList>
    </citation>
    <scope>NUCLEOTIDE SEQUENCE [LARGE SCALE GENOMIC DNA]</scope>
    <source>
        <strain evidence="3">cv. Victoria</strain>
        <tissue evidence="2">Leaf</tissue>
    </source>
</reference>
<feature type="non-terminal residue" evidence="2">
    <location>
        <position position="1"/>
    </location>
</feature>
<organism evidence="2 3">
    <name type="scientific">Eragrostis curvula</name>
    <name type="common">weeping love grass</name>
    <dbReference type="NCBI Taxonomy" id="38414"/>
    <lineage>
        <taxon>Eukaryota</taxon>
        <taxon>Viridiplantae</taxon>
        <taxon>Streptophyta</taxon>
        <taxon>Embryophyta</taxon>
        <taxon>Tracheophyta</taxon>
        <taxon>Spermatophyta</taxon>
        <taxon>Magnoliopsida</taxon>
        <taxon>Liliopsida</taxon>
        <taxon>Poales</taxon>
        <taxon>Poaceae</taxon>
        <taxon>PACMAD clade</taxon>
        <taxon>Chloridoideae</taxon>
        <taxon>Eragrostideae</taxon>
        <taxon>Eragrostidinae</taxon>
        <taxon>Eragrostis</taxon>
    </lineage>
</organism>
<accession>A0A5J9WA55</accession>